<dbReference type="Gene3D" id="3.40.50.720">
    <property type="entry name" value="NAD(P)-binding Rossmann-like Domain"/>
    <property type="match status" value="1"/>
</dbReference>
<dbReference type="FunFam" id="3.40.50.720:FF:000084">
    <property type="entry name" value="Short-chain dehydrogenase reductase"/>
    <property type="match status" value="1"/>
</dbReference>
<dbReference type="SUPFAM" id="SSF51735">
    <property type="entry name" value="NAD(P)-binding Rossmann-fold domains"/>
    <property type="match status" value="1"/>
</dbReference>
<organism evidence="3">
    <name type="scientific">Halomonas sp. RT37</name>
    <dbReference type="NCBI Taxonomy" id="2950872"/>
    <lineage>
        <taxon>Bacteria</taxon>
        <taxon>Pseudomonadati</taxon>
        <taxon>Pseudomonadota</taxon>
        <taxon>Gammaproteobacteria</taxon>
        <taxon>Oceanospirillales</taxon>
        <taxon>Halomonadaceae</taxon>
        <taxon>Halomonas</taxon>
    </lineage>
</organism>
<dbReference type="InterPro" id="IPR002347">
    <property type="entry name" value="SDR_fam"/>
</dbReference>
<evidence type="ECO:0000256" key="2">
    <source>
        <dbReference type="ARBA" id="ARBA00023002"/>
    </source>
</evidence>
<dbReference type="EMBL" id="CP098827">
    <property type="protein sequence ID" value="XBO72384.1"/>
    <property type="molecule type" value="Genomic_DNA"/>
</dbReference>
<dbReference type="CDD" id="cd05233">
    <property type="entry name" value="SDR_c"/>
    <property type="match status" value="1"/>
</dbReference>
<proteinExistence type="inferred from homology"/>
<keyword evidence="2" id="KW-0560">Oxidoreductase</keyword>
<dbReference type="GO" id="GO:0016491">
    <property type="term" value="F:oxidoreductase activity"/>
    <property type="evidence" value="ECO:0007669"/>
    <property type="project" value="UniProtKB-KW"/>
</dbReference>
<name>A0AAU7KLU3_9GAMM</name>
<dbReference type="AlphaFoldDB" id="A0AAU7KLU3"/>
<evidence type="ECO:0000313" key="3">
    <source>
        <dbReference type="EMBL" id="XBO72384.1"/>
    </source>
</evidence>
<evidence type="ECO:0000256" key="1">
    <source>
        <dbReference type="ARBA" id="ARBA00006484"/>
    </source>
</evidence>
<gene>
    <name evidence="3" type="ORF">NFG58_06665</name>
</gene>
<dbReference type="Pfam" id="PF13561">
    <property type="entry name" value="adh_short_C2"/>
    <property type="match status" value="1"/>
</dbReference>
<comment type="similarity">
    <text evidence="1">Belongs to the short-chain dehydrogenases/reductases (SDR) family.</text>
</comment>
<dbReference type="PANTHER" id="PTHR43639">
    <property type="entry name" value="OXIDOREDUCTASE, SHORT-CHAIN DEHYDROGENASE/REDUCTASE FAMILY (AFU_ORTHOLOGUE AFUA_5G02870)"/>
    <property type="match status" value="1"/>
</dbReference>
<accession>A0AAU7KLU3</accession>
<dbReference type="InterPro" id="IPR036291">
    <property type="entry name" value="NAD(P)-bd_dom_sf"/>
</dbReference>
<sequence>MFADLNDKTVLITGSTKGIGRAAAVAFARQGAIVGINSSQKDSAAEELIAQLESEGARFAYYERDLTKSGECETLVNEFVDQFGSLDVLVNNAGGLGVRKGLESLEDDDFNLVMDLNLRSVIMTTRFAMPHLKASAEKRGETASVISTGSIAGREGGGLGASLYGGSKAMLHNLHRNWVKEFTKDNVRFNIVAPGTIDTAFHADKSAEVKEKIASTIAMGRLGTSEEVAPSFLFLASHAASGYITGQVIDVNGGQMCP</sequence>
<protein>
    <submittedName>
        <fullName evidence="3">SDR family oxidoreductase</fullName>
    </submittedName>
</protein>
<reference evidence="3" key="1">
    <citation type="submission" date="2022-06" db="EMBL/GenBank/DDBJ databases">
        <title>A novel DMS-producing enzyme.</title>
        <authorList>
            <person name="Zhang Y."/>
        </authorList>
    </citation>
    <scope>NUCLEOTIDE SEQUENCE</scope>
    <source>
        <strain evidence="3">RT37</strain>
    </source>
</reference>
<dbReference type="PANTHER" id="PTHR43639:SF1">
    <property type="entry name" value="SHORT-CHAIN DEHYDROGENASE_REDUCTASE FAMILY PROTEIN"/>
    <property type="match status" value="1"/>
</dbReference>
<dbReference type="RefSeq" id="WP_045994118.1">
    <property type="nucleotide sequence ID" value="NZ_CP098827.1"/>
</dbReference>
<dbReference type="PRINTS" id="PR00081">
    <property type="entry name" value="GDHRDH"/>
</dbReference>